<proteinExistence type="predicted"/>
<dbReference type="WBParaSite" id="HPLM_0001983801-mRNA-1">
    <property type="protein sequence ID" value="HPLM_0001983801-mRNA-1"/>
    <property type="gene ID" value="HPLM_0001983801"/>
</dbReference>
<keyword evidence="2" id="KW-1185">Reference proteome</keyword>
<evidence type="ECO:0000313" key="2">
    <source>
        <dbReference type="Proteomes" id="UP000268014"/>
    </source>
</evidence>
<sequence>MSASTLVIPVIPDETRTARAISEKTCEDTTILSYLPLSYLEASKEVRTSFCCCCSHRSVIENQQASEM</sequence>
<name>A0A0N4X646_HAEPC</name>
<protein>
    <submittedName>
        <fullName evidence="3">Glycosyltransferase</fullName>
    </submittedName>
</protein>
<reference evidence="1 2" key="2">
    <citation type="submission" date="2018-11" db="EMBL/GenBank/DDBJ databases">
        <authorList>
            <consortium name="Pathogen Informatics"/>
        </authorList>
    </citation>
    <scope>NUCLEOTIDE SEQUENCE [LARGE SCALE GENOMIC DNA]</scope>
    <source>
        <strain evidence="1 2">MHpl1</strain>
    </source>
</reference>
<accession>A0A0N4X646</accession>
<evidence type="ECO:0000313" key="1">
    <source>
        <dbReference type="EMBL" id="VDO79635.1"/>
    </source>
</evidence>
<organism evidence="3">
    <name type="scientific">Haemonchus placei</name>
    <name type="common">Barber's pole worm</name>
    <dbReference type="NCBI Taxonomy" id="6290"/>
    <lineage>
        <taxon>Eukaryota</taxon>
        <taxon>Metazoa</taxon>
        <taxon>Ecdysozoa</taxon>
        <taxon>Nematoda</taxon>
        <taxon>Chromadorea</taxon>
        <taxon>Rhabditida</taxon>
        <taxon>Rhabditina</taxon>
        <taxon>Rhabditomorpha</taxon>
        <taxon>Strongyloidea</taxon>
        <taxon>Trichostrongylidae</taxon>
        <taxon>Haemonchus</taxon>
    </lineage>
</organism>
<gene>
    <name evidence="1" type="ORF">HPLM_LOCUS19830</name>
</gene>
<dbReference type="AlphaFoldDB" id="A0A0N4X646"/>
<dbReference type="Proteomes" id="UP000268014">
    <property type="component" value="Unassembled WGS sequence"/>
</dbReference>
<evidence type="ECO:0000313" key="3">
    <source>
        <dbReference type="WBParaSite" id="HPLM_0001983801-mRNA-1"/>
    </source>
</evidence>
<reference evidence="3" key="1">
    <citation type="submission" date="2017-02" db="UniProtKB">
        <authorList>
            <consortium name="WormBaseParasite"/>
        </authorList>
    </citation>
    <scope>IDENTIFICATION</scope>
</reference>
<dbReference type="EMBL" id="UZAF01021629">
    <property type="protein sequence ID" value="VDO79635.1"/>
    <property type="molecule type" value="Genomic_DNA"/>
</dbReference>